<evidence type="ECO:0000313" key="3">
    <source>
        <dbReference type="EMBL" id="MBB3970684.1"/>
    </source>
</evidence>
<dbReference type="InterPro" id="IPR013517">
    <property type="entry name" value="FG-GAP"/>
</dbReference>
<reference evidence="3 6" key="3">
    <citation type="submission" date="2020-08" db="EMBL/GenBank/DDBJ databases">
        <title>Genomic Encyclopedia of Type Strains, Phase IV (KMG-IV): sequencing the most valuable type-strain genomes for metagenomic binning, comparative biology and taxonomic classification.</title>
        <authorList>
            <person name="Goeker M."/>
        </authorList>
    </citation>
    <scope>NUCLEOTIDE SEQUENCE [LARGE SCALE GENOMIC DNA]</scope>
    <source>
        <strain evidence="3 6">DSM 100995</strain>
    </source>
</reference>
<reference evidence="4" key="2">
    <citation type="submission" date="2019-03" db="EMBL/GenBank/DDBJ databases">
        <authorList>
            <person name="Yan Y.-Q."/>
            <person name="Du Z.-J."/>
        </authorList>
    </citation>
    <scope>NUCLEOTIDE SEQUENCE</scope>
    <source>
        <strain evidence="4">PP-F2FG21</strain>
    </source>
</reference>
<evidence type="ECO:0000313" key="6">
    <source>
        <dbReference type="Proteomes" id="UP000583101"/>
    </source>
</evidence>
<keyword evidence="2" id="KW-0472">Membrane</keyword>
<name>A0A4Y8A8M3_9SPHI</name>
<evidence type="ECO:0000256" key="1">
    <source>
        <dbReference type="ARBA" id="ARBA00022729"/>
    </source>
</evidence>
<organism evidence="4 5">
    <name type="scientific">Mucilaginibacter phyllosphaerae</name>
    <dbReference type="NCBI Taxonomy" id="1812349"/>
    <lineage>
        <taxon>Bacteria</taxon>
        <taxon>Pseudomonadati</taxon>
        <taxon>Bacteroidota</taxon>
        <taxon>Sphingobacteriia</taxon>
        <taxon>Sphingobacteriales</taxon>
        <taxon>Sphingobacteriaceae</taxon>
        <taxon>Mucilaginibacter</taxon>
    </lineage>
</organism>
<feature type="transmembrane region" description="Helical" evidence="2">
    <location>
        <begin position="12"/>
        <end position="31"/>
    </location>
</feature>
<evidence type="ECO:0000313" key="4">
    <source>
        <dbReference type="EMBL" id="TEW64685.1"/>
    </source>
</evidence>
<protein>
    <submittedName>
        <fullName evidence="4">VCBS repeat-containing protein</fullName>
    </submittedName>
</protein>
<accession>A0A4Y8A8M3</accession>
<dbReference type="RefSeq" id="WP_134337658.1">
    <property type="nucleotide sequence ID" value="NZ_BMCZ01000006.1"/>
</dbReference>
<dbReference type="SUPFAM" id="SSF69318">
    <property type="entry name" value="Integrin alpha N-terminal domain"/>
    <property type="match status" value="2"/>
</dbReference>
<dbReference type="Gene3D" id="2.130.10.130">
    <property type="entry name" value="Integrin alpha, N-terminal"/>
    <property type="match status" value="4"/>
</dbReference>
<dbReference type="EMBL" id="SNQG01000006">
    <property type="protein sequence ID" value="TEW64685.1"/>
    <property type="molecule type" value="Genomic_DNA"/>
</dbReference>
<dbReference type="InterPro" id="IPR027039">
    <property type="entry name" value="Crtac1"/>
</dbReference>
<dbReference type="PANTHER" id="PTHR16026:SF0">
    <property type="entry name" value="CARTILAGE ACIDIC PROTEIN 1"/>
    <property type="match status" value="1"/>
</dbReference>
<keyword evidence="1" id="KW-0732">Signal</keyword>
<keyword evidence="2" id="KW-0812">Transmembrane</keyword>
<dbReference type="Pfam" id="PF13517">
    <property type="entry name" value="FG-GAP_3"/>
    <property type="match status" value="5"/>
</dbReference>
<dbReference type="InterPro" id="IPR028994">
    <property type="entry name" value="Integrin_alpha_N"/>
</dbReference>
<dbReference type="Proteomes" id="UP000583101">
    <property type="component" value="Unassembled WGS sequence"/>
</dbReference>
<keyword evidence="6" id="KW-1185">Reference proteome</keyword>
<sequence>MPKAKQHISKAGPYKQIILVCCVILAGVAIYTSCKTKKQGEGIFKLLPASQTNVDFVNKNIATDSVNILDYLYFYNGAGVATADFNNDGLEDIYFASNQGSNKLYLNKGNLKFQDITAKAGVAGAGNWKTGVTVVDINGDGFKDIYVCVVSNYKGFKGKNQLYINNGDLTFTEEAAQYGLDFSGFATQASFMDYDKDGDLDMFLLTSSVHSNDTYGDSTLRFKVNHDAGDHLFRNDNNQFTDVTTGSGIYQAPIGYGLGLSVGDLNNDGWDDIYVSNDFFEQDYYYINQKNGTFKEELKNAFGHTSLFSMGNTLTDVNKDGYLDVISTDMLPEEIKALKSTINDEPLDIYNQEVNAGYYYQYSKNSLQLNVGNGKKFVDISLYAGMSATDWTWSPLVQDFDMDGRKDMFFSNGIKKRLNDMDYLKYLGDPNVIKDFKTSRFFDREKINLMPDGQVHNYLYHGDDNLKFSDVSASNDMQDASISAGSVAVDLDNDGDLDLVTNNMDEAAYIYQNTTMENCGDDKPLFLKLSVKYTKANPDGIGTKLYLRSVKQVDHQEIQTSTAYESTQGNNLLFTFLPGDKPVELLVLWPDNSYQIIKNFSPGKKAVIAYDKGKTQVAADVAGLINNYIKAKQQFSYAPVSARVLAAIAPFETPDFNYYNLLPHTYLPHTPAIAVADVNKDGIEDIYVGGIAGEEKYILAGDKAGKFTKIAVDAFTPAKEQGDIEAQWADVNNDGLPDLVVINTNHPFIEMEKAVQPRLYLNRGNYKFEYKALPKINTLASKILAYDFDGDGLKDLFFSSSINFRDYTMAATSAVLLNKNNGNFALAAKADYAELKSIRFITNISTADIDHNGADDIIISSEWQPVQIFLNKGKRLVKFSLPLLDNEKGWWQAATITDVDGDGKADLIAGNWGENNKYNVNSRQPLYAYNNDVDDDGKNDLIVSYFYKDKYYPFRPKNDLEQELPYLKKEFLSFQKMADKTTDEIFKDNIKQDGRLEANQFASVFISDILNAKTVKPLPYLYQQAPIRNIIALNNTRGDVLLNGNFWGVVPYEGKYDALGLVTTHYDKQTKQMATPEYWINGMINPQEITHLYPYKTAAGTSFIITTYDGRLMQLTK</sequence>
<proteinExistence type="predicted"/>
<dbReference type="PANTHER" id="PTHR16026">
    <property type="entry name" value="CARTILAGE ACIDIC PROTEIN 1"/>
    <property type="match status" value="1"/>
</dbReference>
<dbReference type="OrthoDB" id="974255at2"/>
<dbReference type="AlphaFoldDB" id="A0A4Y8A8M3"/>
<keyword evidence="2" id="KW-1133">Transmembrane helix</keyword>
<dbReference type="EMBL" id="JACIEG010000006">
    <property type="protein sequence ID" value="MBB3970684.1"/>
    <property type="molecule type" value="Genomic_DNA"/>
</dbReference>
<reference evidence="4 5" key="1">
    <citation type="journal article" date="2016" name="Int. J. Syst. Evol. Microbiol.">
        <title>Proposal of Mucilaginibacter phyllosphaerae sp. nov. isolated from the phyllosphere of Galium album.</title>
        <authorList>
            <person name="Aydogan E.L."/>
            <person name="Busse H.J."/>
            <person name="Moser G."/>
            <person name="Muller C."/>
            <person name="Kampfer P."/>
            <person name="Glaeser S.P."/>
        </authorList>
    </citation>
    <scope>NUCLEOTIDE SEQUENCE [LARGE SCALE GENOMIC DNA]</scope>
    <source>
        <strain evidence="4 5">PP-F2FG21</strain>
    </source>
</reference>
<dbReference type="Proteomes" id="UP000297248">
    <property type="component" value="Unassembled WGS sequence"/>
</dbReference>
<comment type="caution">
    <text evidence="4">The sequence shown here is derived from an EMBL/GenBank/DDBJ whole genome shotgun (WGS) entry which is preliminary data.</text>
</comment>
<evidence type="ECO:0000313" key="5">
    <source>
        <dbReference type="Proteomes" id="UP000297248"/>
    </source>
</evidence>
<evidence type="ECO:0000256" key="2">
    <source>
        <dbReference type="SAM" id="Phobius"/>
    </source>
</evidence>
<gene>
    <name evidence="4" type="ORF">E2R65_16870</name>
    <name evidence="3" type="ORF">GGR35_003307</name>
</gene>